<dbReference type="PANTHER" id="PTHR24235">
    <property type="entry name" value="NEUROPEPTIDE Y RECEPTOR"/>
    <property type="match status" value="1"/>
</dbReference>
<dbReference type="GO" id="GO:0005886">
    <property type="term" value="C:plasma membrane"/>
    <property type="evidence" value="ECO:0007669"/>
    <property type="project" value="TreeGrafter"/>
</dbReference>
<keyword evidence="6" id="KW-0675">Receptor</keyword>
<feature type="transmembrane region" description="Helical" evidence="9">
    <location>
        <begin position="163"/>
        <end position="183"/>
    </location>
</feature>
<comment type="subcellular location">
    <subcellularLocation>
        <location evidence="1">Membrane</location>
        <topology evidence="1">Multi-pass membrane protein</topology>
    </subcellularLocation>
</comment>
<dbReference type="Pfam" id="PF00001">
    <property type="entry name" value="7tm_1"/>
    <property type="match status" value="1"/>
</dbReference>
<evidence type="ECO:0000256" key="1">
    <source>
        <dbReference type="ARBA" id="ARBA00004141"/>
    </source>
</evidence>
<name>A0A914HSV1_GLORO</name>
<evidence type="ECO:0000259" key="10">
    <source>
        <dbReference type="PROSITE" id="PS50262"/>
    </source>
</evidence>
<keyword evidence="11" id="KW-1185">Reference proteome</keyword>
<evidence type="ECO:0000256" key="5">
    <source>
        <dbReference type="ARBA" id="ARBA00023136"/>
    </source>
</evidence>
<keyword evidence="2 9" id="KW-0812">Transmembrane</keyword>
<keyword evidence="4" id="KW-0297">G-protein coupled receptor</keyword>
<reference evidence="12" key="1">
    <citation type="submission" date="2022-11" db="UniProtKB">
        <authorList>
            <consortium name="WormBaseParasite"/>
        </authorList>
    </citation>
    <scope>IDENTIFICATION</scope>
</reference>
<dbReference type="PANTHER" id="PTHR24235:SF2">
    <property type="entry name" value="G-PROTEIN COUPLED RECEPTORS FAMILY 1 PROFILE DOMAIN-CONTAINING PROTEIN"/>
    <property type="match status" value="1"/>
</dbReference>
<feature type="transmembrane region" description="Helical" evidence="9">
    <location>
        <begin position="66"/>
        <end position="90"/>
    </location>
</feature>
<dbReference type="InterPro" id="IPR017452">
    <property type="entry name" value="GPCR_Rhodpsn_7TM"/>
</dbReference>
<evidence type="ECO:0000256" key="3">
    <source>
        <dbReference type="ARBA" id="ARBA00022989"/>
    </source>
</evidence>
<feature type="transmembrane region" description="Helical" evidence="9">
    <location>
        <begin position="279"/>
        <end position="302"/>
    </location>
</feature>
<feature type="region of interest" description="Disordered" evidence="8">
    <location>
        <begin position="436"/>
        <end position="462"/>
    </location>
</feature>
<dbReference type="GO" id="GO:0008188">
    <property type="term" value="F:neuropeptide receptor activity"/>
    <property type="evidence" value="ECO:0007669"/>
    <property type="project" value="TreeGrafter"/>
</dbReference>
<evidence type="ECO:0000256" key="2">
    <source>
        <dbReference type="ARBA" id="ARBA00022692"/>
    </source>
</evidence>
<proteinExistence type="predicted"/>
<dbReference type="GO" id="GO:0042923">
    <property type="term" value="F:neuropeptide binding"/>
    <property type="evidence" value="ECO:0007669"/>
    <property type="project" value="TreeGrafter"/>
</dbReference>
<dbReference type="WBParaSite" id="Gr19_v10_g4160.t2">
    <property type="protein sequence ID" value="Gr19_v10_g4160.t2"/>
    <property type="gene ID" value="Gr19_v10_g4160"/>
</dbReference>
<dbReference type="AlphaFoldDB" id="A0A914HSV1"/>
<evidence type="ECO:0000313" key="12">
    <source>
        <dbReference type="WBParaSite" id="Gr19_v10_g4160.t2"/>
    </source>
</evidence>
<dbReference type="SUPFAM" id="SSF81321">
    <property type="entry name" value="Family A G protein-coupled receptor-like"/>
    <property type="match status" value="1"/>
</dbReference>
<evidence type="ECO:0000256" key="6">
    <source>
        <dbReference type="ARBA" id="ARBA00023170"/>
    </source>
</evidence>
<keyword evidence="7" id="KW-0807">Transducer</keyword>
<evidence type="ECO:0000256" key="7">
    <source>
        <dbReference type="ARBA" id="ARBA00023224"/>
    </source>
</evidence>
<dbReference type="PROSITE" id="PS50262">
    <property type="entry name" value="G_PROTEIN_RECEP_F1_2"/>
    <property type="match status" value="1"/>
</dbReference>
<evidence type="ECO:0000256" key="9">
    <source>
        <dbReference type="SAM" id="Phobius"/>
    </source>
</evidence>
<evidence type="ECO:0000256" key="8">
    <source>
        <dbReference type="SAM" id="MobiDB-lite"/>
    </source>
</evidence>
<sequence>MNLSPQQKKIEQISISTDSKGYGSELTFANVQQQIVVSGRMECVHLSEVISAHGIDDWTNYPLIKLVIMVAYATLFLFGLFSNGSVLMAFGRANRIRSTRNFFLLNLILTDNWVFGPVLCRFVPLCNSCAVFVTSWSLTAIAFDKHMHIVVDPTRRRFSRRLIGFVTLAIWLMSLVVNIPYLLSFELVQGVYMASQDDAITPFCDTFCDEFNWESESRRQFYGVVVLLFQFVVPLTVITFCHLRILRKVQKDMIVQNVQFRRTLTNSQRMDAINRKRRVNYTLLGMVVAFIGCNAPLTAVNLAKDFGWEPEFLLRQPYLCPLVAHLVAMSTVCWNPILFAWLGAKDKDRGTNSNAGMLSVGPSEMIANRTPCSLAVVVGAIRRLSRGELTAAEPNWGQQRERKNIPMVSAHFRNKLLENGKMSSKDSVGSLPVAKLKPMNAGENPSLVVPNRRRMSTNSNTF</sequence>
<feature type="transmembrane region" description="Helical" evidence="9">
    <location>
        <begin position="322"/>
        <end position="344"/>
    </location>
</feature>
<dbReference type="PRINTS" id="PR00237">
    <property type="entry name" value="GPCRRHODOPSN"/>
</dbReference>
<evidence type="ECO:0000313" key="11">
    <source>
        <dbReference type="Proteomes" id="UP000887572"/>
    </source>
</evidence>
<organism evidence="11 12">
    <name type="scientific">Globodera rostochiensis</name>
    <name type="common">Golden nematode worm</name>
    <name type="synonym">Heterodera rostochiensis</name>
    <dbReference type="NCBI Taxonomy" id="31243"/>
    <lineage>
        <taxon>Eukaryota</taxon>
        <taxon>Metazoa</taxon>
        <taxon>Ecdysozoa</taxon>
        <taxon>Nematoda</taxon>
        <taxon>Chromadorea</taxon>
        <taxon>Rhabditida</taxon>
        <taxon>Tylenchina</taxon>
        <taxon>Tylenchomorpha</taxon>
        <taxon>Tylenchoidea</taxon>
        <taxon>Heteroderidae</taxon>
        <taxon>Heteroderinae</taxon>
        <taxon>Globodera</taxon>
    </lineage>
</organism>
<dbReference type="Proteomes" id="UP000887572">
    <property type="component" value="Unplaced"/>
</dbReference>
<keyword evidence="5 9" id="KW-0472">Membrane</keyword>
<accession>A0A914HSV1</accession>
<dbReference type="InterPro" id="IPR000276">
    <property type="entry name" value="GPCR_Rhodpsn"/>
</dbReference>
<dbReference type="GO" id="GO:0043005">
    <property type="term" value="C:neuron projection"/>
    <property type="evidence" value="ECO:0007669"/>
    <property type="project" value="TreeGrafter"/>
</dbReference>
<feature type="transmembrane region" description="Helical" evidence="9">
    <location>
        <begin position="221"/>
        <end position="243"/>
    </location>
</feature>
<protein>
    <submittedName>
        <fullName evidence="12">G-protein coupled receptors family 1 profile domain-containing protein</fullName>
    </submittedName>
</protein>
<keyword evidence="3 9" id="KW-1133">Transmembrane helix</keyword>
<dbReference type="Gene3D" id="1.20.1070.10">
    <property type="entry name" value="Rhodopsin 7-helix transmembrane proteins"/>
    <property type="match status" value="1"/>
</dbReference>
<feature type="domain" description="G-protein coupled receptors family 1 profile" evidence="10">
    <location>
        <begin position="61"/>
        <end position="339"/>
    </location>
</feature>
<evidence type="ECO:0000256" key="4">
    <source>
        <dbReference type="ARBA" id="ARBA00023040"/>
    </source>
</evidence>